<evidence type="ECO:0000313" key="1">
    <source>
        <dbReference type="EMBL" id="JAH25771.1"/>
    </source>
</evidence>
<dbReference type="EMBL" id="GBXM01082806">
    <property type="protein sequence ID" value="JAH25771.1"/>
    <property type="molecule type" value="Transcribed_RNA"/>
</dbReference>
<dbReference type="AlphaFoldDB" id="A0A0E9R9G1"/>
<name>A0A0E9R9G1_ANGAN</name>
<reference evidence="1" key="2">
    <citation type="journal article" date="2015" name="Fish Shellfish Immunol.">
        <title>Early steps in the European eel (Anguilla anguilla)-Vibrio vulnificus interaction in the gills: Role of the RtxA13 toxin.</title>
        <authorList>
            <person name="Callol A."/>
            <person name="Pajuelo D."/>
            <person name="Ebbesson L."/>
            <person name="Teles M."/>
            <person name="MacKenzie S."/>
            <person name="Amaro C."/>
        </authorList>
    </citation>
    <scope>NUCLEOTIDE SEQUENCE</scope>
</reference>
<accession>A0A0E9R9G1</accession>
<protein>
    <submittedName>
        <fullName evidence="1">Uncharacterized protein</fullName>
    </submittedName>
</protein>
<organism evidence="1">
    <name type="scientific">Anguilla anguilla</name>
    <name type="common">European freshwater eel</name>
    <name type="synonym">Muraena anguilla</name>
    <dbReference type="NCBI Taxonomy" id="7936"/>
    <lineage>
        <taxon>Eukaryota</taxon>
        <taxon>Metazoa</taxon>
        <taxon>Chordata</taxon>
        <taxon>Craniata</taxon>
        <taxon>Vertebrata</taxon>
        <taxon>Euteleostomi</taxon>
        <taxon>Actinopterygii</taxon>
        <taxon>Neopterygii</taxon>
        <taxon>Teleostei</taxon>
        <taxon>Anguilliformes</taxon>
        <taxon>Anguillidae</taxon>
        <taxon>Anguilla</taxon>
    </lineage>
</organism>
<reference evidence="1" key="1">
    <citation type="submission" date="2014-11" db="EMBL/GenBank/DDBJ databases">
        <authorList>
            <person name="Amaro Gonzalez C."/>
        </authorList>
    </citation>
    <scope>NUCLEOTIDE SEQUENCE</scope>
</reference>
<proteinExistence type="predicted"/>
<sequence>MLIIVLGRHLTTLDSKFLKGFGFGRITQYCSQEHRWLKF</sequence>